<dbReference type="GO" id="GO:0030288">
    <property type="term" value="C:outer membrane-bounded periplasmic space"/>
    <property type="evidence" value="ECO:0007669"/>
    <property type="project" value="TreeGrafter"/>
</dbReference>
<dbReference type="InterPro" id="IPR001638">
    <property type="entry name" value="Solute-binding_3/MltF_N"/>
</dbReference>
<dbReference type="Gene3D" id="3.40.190.10">
    <property type="entry name" value="Periplasmic binding protein-like II"/>
    <property type="match status" value="2"/>
</dbReference>
<accession>A0A1H0ME26</accession>
<dbReference type="PANTHER" id="PTHR30085">
    <property type="entry name" value="AMINO ACID ABC TRANSPORTER PERMEASE"/>
    <property type="match status" value="1"/>
</dbReference>
<name>A0A1H0ME26_9BURK</name>
<evidence type="ECO:0000256" key="3">
    <source>
        <dbReference type="ARBA" id="ARBA00022729"/>
    </source>
</evidence>
<protein>
    <submittedName>
        <fullName evidence="6">Amino acid ABC transporter substrate-binding protein, PAAT family</fullName>
    </submittedName>
</protein>
<dbReference type="Pfam" id="PF00497">
    <property type="entry name" value="SBP_bac_3"/>
    <property type="match status" value="1"/>
</dbReference>
<evidence type="ECO:0000256" key="2">
    <source>
        <dbReference type="ARBA" id="ARBA00022448"/>
    </source>
</evidence>
<reference evidence="7" key="1">
    <citation type="submission" date="2016-10" db="EMBL/GenBank/DDBJ databases">
        <authorList>
            <person name="Varghese N."/>
            <person name="Submissions S."/>
        </authorList>
    </citation>
    <scope>NUCLEOTIDE SEQUENCE [LARGE SCALE GENOMIC DNA]</scope>
    <source>
        <strain evidence="7">DSM 17101</strain>
    </source>
</reference>
<evidence type="ECO:0000256" key="4">
    <source>
        <dbReference type="SAM" id="SignalP"/>
    </source>
</evidence>
<evidence type="ECO:0000313" key="7">
    <source>
        <dbReference type="Proteomes" id="UP000199317"/>
    </source>
</evidence>
<dbReference type="Proteomes" id="UP000199317">
    <property type="component" value="Unassembled WGS sequence"/>
</dbReference>
<sequence>MRKLLAAASMLLANMFMSHAAMAQEKSKLDEVLARGKVIVGVSSESPPFGFVNEKGELSGFDIDVAKLIAKGLFGSDDPKHIEFVKQSSAARWENVNSGKVDFGIHVATILPDRVARVAFTRGYIDSSIVVIVKSDSKFKTFADLNNDKVNTAILSTPIQADRAKQFFGKAKTTTLDSIGAQFTAVKGGRVDAAQLDEPVALWYASQNKDVRILDERMSAVTNNAIYMKQGDFKWWLALDTYVNEMRSGSMFNDYAASYKKWFGKDALNAKYYVNPK</sequence>
<feature type="chain" id="PRO_5011569633" evidence="4">
    <location>
        <begin position="24"/>
        <end position="277"/>
    </location>
</feature>
<evidence type="ECO:0000313" key="6">
    <source>
        <dbReference type="EMBL" id="SDO78450.1"/>
    </source>
</evidence>
<dbReference type="PANTHER" id="PTHR30085:SF6">
    <property type="entry name" value="ABC TRANSPORTER GLUTAMINE-BINDING PROTEIN GLNH"/>
    <property type="match status" value="1"/>
</dbReference>
<dbReference type="RefSeq" id="WP_092832443.1">
    <property type="nucleotide sequence ID" value="NZ_FNJL01000003.1"/>
</dbReference>
<dbReference type="GO" id="GO:0006865">
    <property type="term" value="P:amino acid transport"/>
    <property type="evidence" value="ECO:0007669"/>
    <property type="project" value="TreeGrafter"/>
</dbReference>
<feature type="signal peptide" evidence="4">
    <location>
        <begin position="1"/>
        <end position="23"/>
    </location>
</feature>
<gene>
    <name evidence="6" type="ORF">SAMN04489708_103222</name>
</gene>
<proteinExistence type="inferred from homology"/>
<keyword evidence="3 4" id="KW-0732">Signal</keyword>
<dbReference type="GO" id="GO:0005576">
    <property type="term" value="C:extracellular region"/>
    <property type="evidence" value="ECO:0007669"/>
    <property type="project" value="TreeGrafter"/>
</dbReference>
<evidence type="ECO:0000259" key="5">
    <source>
        <dbReference type="SMART" id="SM00062"/>
    </source>
</evidence>
<keyword evidence="7" id="KW-1185">Reference proteome</keyword>
<dbReference type="InterPro" id="IPR051455">
    <property type="entry name" value="Bact_solute-bind_prot3"/>
</dbReference>
<feature type="domain" description="Solute-binding protein family 3/N-terminal" evidence="5">
    <location>
        <begin position="37"/>
        <end position="266"/>
    </location>
</feature>
<dbReference type="AlphaFoldDB" id="A0A1H0ME26"/>
<evidence type="ECO:0000256" key="1">
    <source>
        <dbReference type="ARBA" id="ARBA00010333"/>
    </source>
</evidence>
<dbReference type="EMBL" id="FNJL01000003">
    <property type="protein sequence ID" value="SDO78450.1"/>
    <property type="molecule type" value="Genomic_DNA"/>
</dbReference>
<dbReference type="SMART" id="SM00062">
    <property type="entry name" value="PBPb"/>
    <property type="match status" value="1"/>
</dbReference>
<comment type="similarity">
    <text evidence="1">Belongs to the bacterial solute-binding protein 3 family.</text>
</comment>
<dbReference type="SUPFAM" id="SSF53850">
    <property type="entry name" value="Periplasmic binding protein-like II"/>
    <property type="match status" value="1"/>
</dbReference>
<organism evidence="6 7">
    <name type="scientific">Paracidovorax cattleyae</name>
    <dbReference type="NCBI Taxonomy" id="80868"/>
    <lineage>
        <taxon>Bacteria</taxon>
        <taxon>Pseudomonadati</taxon>
        <taxon>Pseudomonadota</taxon>
        <taxon>Betaproteobacteria</taxon>
        <taxon>Burkholderiales</taxon>
        <taxon>Comamonadaceae</taxon>
        <taxon>Paracidovorax</taxon>
    </lineage>
</organism>
<keyword evidence="2" id="KW-0813">Transport</keyword>
<dbReference type="OrthoDB" id="368476at2"/>